<dbReference type="InterPro" id="IPR011006">
    <property type="entry name" value="CheY-like_superfamily"/>
</dbReference>
<evidence type="ECO:0000259" key="10">
    <source>
        <dbReference type="PROSITE" id="PS50109"/>
    </source>
</evidence>
<dbReference type="InterPro" id="IPR001789">
    <property type="entry name" value="Sig_transdc_resp-reg_receiver"/>
</dbReference>
<dbReference type="GO" id="GO:0005524">
    <property type="term" value="F:ATP binding"/>
    <property type="evidence" value="ECO:0007669"/>
    <property type="project" value="UniProtKB-KW"/>
</dbReference>
<organism evidence="12 13">
    <name type="scientific">Sphingomonas glacialis</name>
    <dbReference type="NCBI Taxonomy" id="658225"/>
    <lineage>
        <taxon>Bacteria</taxon>
        <taxon>Pseudomonadati</taxon>
        <taxon>Pseudomonadota</taxon>
        <taxon>Alphaproteobacteria</taxon>
        <taxon>Sphingomonadales</taxon>
        <taxon>Sphingomonadaceae</taxon>
        <taxon>Sphingomonas</taxon>
    </lineage>
</organism>
<dbReference type="Pfam" id="PF07568">
    <property type="entry name" value="HisKA_2"/>
    <property type="match status" value="1"/>
</dbReference>
<evidence type="ECO:0000256" key="2">
    <source>
        <dbReference type="ARBA" id="ARBA00012438"/>
    </source>
</evidence>
<comment type="caution">
    <text evidence="12">The sequence shown here is derived from an EMBL/GenBank/DDBJ whole genome shotgun (WGS) entry which is preliminary data.</text>
</comment>
<dbReference type="CDD" id="cd00156">
    <property type="entry name" value="REC"/>
    <property type="match status" value="1"/>
</dbReference>
<evidence type="ECO:0000256" key="1">
    <source>
        <dbReference type="ARBA" id="ARBA00000085"/>
    </source>
</evidence>
<evidence type="ECO:0000256" key="8">
    <source>
        <dbReference type="PROSITE-ProRule" id="PRU00169"/>
    </source>
</evidence>
<dbReference type="SUPFAM" id="SSF52172">
    <property type="entry name" value="CheY-like"/>
    <property type="match status" value="1"/>
</dbReference>
<dbReference type="InterPro" id="IPR011495">
    <property type="entry name" value="Sig_transdc_His_kin_sub2_dim/P"/>
</dbReference>
<comment type="catalytic activity">
    <reaction evidence="1">
        <text>ATP + protein L-histidine = ADP + protein N-phospho-L-histidine.</text>
        <dbReference type="EC" id="2.7.13.3"/>
    </reaction>
</comment>
<evidence type="ECO:0000256" key="4">
    <source>
        <dbReference type="ARBA" id="ARBA00022679"/>
    </source>
</evidence>
<dbReference type="InterPro" id="IPR005467">
    <property type="entry name" value="His_kinase_dom"/>
</dbReference>
<keyword evidence="4" id="KW-0808">Transferase</keyword>
<dbReference type="GO" id="GO:0000160">
    <property type="term" value="P:phosphorelay signal transduction system"/>
    <property type="evidence" value="ECO:0007669"/>
    <property type="project" value="InterPro"/>
</dbReference>
<name>A0A502FT83_9SPHN</name>
<protein>
    <recommendedName>
        <fullName evidence="2">histidine kinase</fullName>
        <ecNumber evidence="2">2.7.13.3</ecNumber>
    </recommendedName>
</protein>
<keyword evidence="5" id="KW-0547">Nucleotide-binding</keyword>
<dbReference type="EMBL" id="RCZC01000003">
    <property type="protein sequence ID" value="TPG52807.1"/>
    <property type="molecule type" value="Genomic_DNA"/>
</dbReference>
<evidence type="ECO:0000256" key="5">
    <source>
        <dbReference type="ARBA" id="ARBA00022741"/>
    </source>
</evidence>
<dbReference type="Pfam" id="PF02518">
    <property type="entry name" value="HATPase_c"/>
    <property type="match status" value="1"/>
</dbReference>
<evidence type="ECO:0000256" key="6">
    <source>
        <dbReference type="ARBA" id="ARBA00022777"/>
    </source>
</evidence>
<dbReference type="InterPro" id="IPR036890">
    <property type="entry name" value="HATPase_C_sf"/>
</dbReference>
<proteinExistence type="predicted"/>
<feature type="domain" description="Histidine kinase" evidence="10">
    <location>
        <begin position="159"/>
        <end position="352"/>
    </location>
</feature>
<evidence type="ECO:0000256" key="9">
    <source>
        <dbReference type="SAM" id="Coils"/>
    </source>
</evidence>
<evidence type="ECO:0000313" key="13">
    <source>
        <dbReference type="Proteomes" id="UP000319931"/>
    </source>
</evidence>
<evidence type="ECO:0000313" key="12">
    <source>
        <dbReference type="EMBL" id="TPG52807.1"/>
    </source>
</evidence>
<dbReference type="OrthoDB" id="7297573at2"/>
<accession>A0A502FT83</accession>
<dbReference type="Gene3D" id="3.30.450.20">
    <property type="entry name" value="PAS domain"/>
    <property type="match status" value="1"/>
</dbReference>
<dbReference type="RefSeq" id="WP_140850728.1">
    <property type="nucleotide sequence ID" value="NZ_RCZC01000003.1"/>
</dbReference>
<dbReference type="SUPFAM" id="SSF55874">
    <property type="entry name" value="ATPase domain of HSP90 chaperone/DNA topoisomerase II/histidine kinase"/>
    <property type="match status" value="1"/>
</dbReference>
<sequence>MNQAAGAAILYIDDDAGLRRLAVRTLARHGYTLTVAEGGAEGIALAQAAVAEGRPFDLIAVDHYMPGMDGLETLERLRALPGMPPVVYVTGSEEGRIAVAALKAGAADYVVKTVGTDFFDLLASAFGQVLERAALERDKAAAEDQLRASNARLEALLREVNHRVANSLQIVSAMVRMQSTALADENARLALEDTQRRIAAIAQVHRRLYTSNDVEQVDMREYLGALVDELGETWSTPAAPRVLSLDAESIRLSTDRAVSLGVIVTELVSNACKYAYPASGGEVRVSLTGDGEGHFRLAVEDDGVGMVADAAPRGTGVGTKLIRAMAQSLQTIVEYDTASRTGVRATLRAALD</sequence>
<keyword evidence="3 8" id="KW-0597">Phosphoprotein</keyword>
<dbReference type="SMART" id="SM00448">
    <property type="entry name" value="REC"/>
    <property type="match status" value="1"/>
</dbReference>
<dbReference type="PANTHER" id="PTHR41523">
    <property type="entry name" value="TWO-COMPONENT SYSTEM SENSOR PROTEIN"/>
    <property type="match status" value="1"/>
</dbReference>
<evidence type="ECO:0000256" key="3">
    <source>
        <dbReference type="ARBA" id="ARBA00022553"/>
    </source>
</evidence>
<dbReference type="Pfam" id="PF00072">
    <property type="entry name" value="Response_reg"/>
    <property type="match status" value="1"/>
</dbReference>
<keyword evidence="6" id="KW-0418">Kinase</keyword>
<dbReference type="PROSITE" id="PS50110">
    <property type="entry name" value="RESPONSE_REGULATORY"/>
    <property type="match status" value="1"/>
</dbReference>
<dbReference type="Gene3D" id="3.30.565.10">
    <property type="entry name" value="Histidine kinase-like ATPase, C-terminal domain"/>
    <property type="match status" value="1"/>
</dbReference>
<keyword evidence="7" id="KW-0067">ATP-binding</keyword>
<dbReference type="PANTHER" id="PTHR41523:SF8">
    <property type="entry name" value="ETHYLENE RESPONSE SENSOR PROTEIN"/>
    <property type="match status" value="1"/>
</dbReference>
<dbReference type="GO" id="GO:0004673">
    <property type="term" value="F:protein histidine kinase activity"/>
    <property type="evidence" value="ECO:0007669"/>
    <property type="project" value="UniProtKB-EC"/>
</dbReference>
<dbReference type="Proteomes" id="UP000319931">
    <property type="component" value="Unassembled WGS sequence"/>
</dbReference>
<reference evidence="12 13" key="1">
    <citation type="journal article" date="2019" name="Environ. Microbiol.">
        <title>Species interactions and distinct microbial communities in high Arctic permafrost affected cryosols are associated with the CH4 and CO2 gas fluxes.</title>
        <authorList>
            <person name="Altshuler I."/>
            <person name="Hamel J."/>
            <person name="Turney S."/>
            <person name="Magnuson E."/>
            <person name="Levesque R."/>
            <person name="Greer C."/>
            <person name="Whyte L.G."/>
        </authorList>
    </citation>
    <scope>NUCLEOTIDE SEQUENCE [LARGE SCALE GENOMIC DNA]</scope>
    <source>
        <strain evidence="12 13">E6.1</strain>
    </source>
</reference>
<dbReference type="AlphaFoldDB" id="A0A502FT83"/>
<dbReference type="InterPro" id="IPR003594">
    <property type="entry name" value="HATPase_dom"/>
</dbReference>
<gene>
    <name evidence="12" type="ORF">EAH76_13140</name>
</gene>
<dbReference type="EC" id="2.7.13.3" evidence="2"/>
<feature type="coiled-coil region" evidence="9">
    <location>
        <begin position="132"/>
        <end position="163"/>
    </location>
</feature>
<keyword evidence="9" id="KW-0175">Coiled coil</keyword>
<keyword evidence="13" id="KW-1185">Reference proteome</keyword>
<feature type="domain" description="Response regulatory" evidence="11">
    <location>
        <begin position="8"/>
        <end position="127"/>
    </location>
</feature>
<dbReference type="PROSITE" id="PS50109">
    <property type="entry name" value="HIS_KIN"/>
    <property type="match status" value="1"/>
</dbReference>
<evidence type="ECO:0000259" key="11">
    <source>
        <dbReference type="PROSITE" id="PS50110"/>
    </source>
</evidence>
<dbReference type="Gene3D" id="3.40.50.2300">
    <property type="match status" value="1"/>
</dbReference>
<feature type="modified residue" description="4-aspartylphosphate" evidence="8">
    <location>
        <position position="62"/>
    </location>
</feature>
<dbReference type="SMART" id="SM00387">
    <property type="entry name" value="HATPase_c"/>
    <property type="match status" value="1"/>
</dbReference>
<evidence type="ECO:0000256" key="7">
    <source>
        <dbReference type="ARBA" id="ARBA00022840"/>
    </source>
</evidence>